<dbReference type="Pfam" id="PF00650">
    <property type="entry name" value="CRAL_TRIO"/>
    <property type="match status" value="1"/>
</dbReference>
<feature type="domain" description="CRAL-TRIO" evidence="1">
    <location>
        <begin position="85"/>
        <end position="245"/>
    </location>
</feature>
<reference evidence="3" key="2">
    <citation type="submission" date="2018-07" db="EMBL/GenBank/DDBJ databases">
        <authorList>
            <person name="Quirk P.G."/>
            <person name="Krulwich T.A."/>
        </authorList>
    </citation>
    <scope>NUCLEOTIDE SEQUENCE</scope>
</reference>
<dbReference type="Gene3D" id="3.40.525.10">
    <property type="entry name" value="CRAL-TRIO lipid binding domain"/>
    <property type="match status" value="1"/>
</dbReference>
<dbReference type="InterPro" id="IPR036865">
    <property type="entry name" value="CRAL-TRIO_dom_sf"/>
</dbReference>
<dbReference type="PROSITE" id="PS50191">
    <property type="entry name" value="CRAL_TRIO"/>
    <property type="match status" value="1"/>
</dbReference>
<evidence type="ECO:0000313" key="3">
    <source>
        <dbReference type="EMBL" id="SSX20926.1"/>
    </source>
</evidence>
<proteinExistence type="predicted"/>
<name>A0A336LSD6_CULSO</name>
<organism evidence="3">
    <name type="scientific">Culicoides sonorensis</name>
    <name type="common">Biting midge</name>
    <dbReference type="NCBI Taxonomy" id="179676"/>
    <lineage>
        <taxon>Eukaryota</taxon>
        <taxon>Metazoa</taxon>
        <taxon>Ecdysozoa</taxon>
        <taxon>Arthropoda</taxon>
        <taxon>Hexapoda</taxon>
        <taxon>Insecta</taxon>
        <taxon>Pterygota</taxon>
        <taxon>Neoptera</taxon>
        <taxon>Endopterygota</taxon>
        <taxon>Diptera</taxon>
        <taxon>Nematocera</taxon>
        <taxon>Chironomoidea</taxon>
        <taxon>Ceratopogonidae</taxon>
        <taxon>Ceratopogoninae</taxon>
        <taxon>Culicoides</taxon>
        <taxon>Monoculicoides</taxon>
    </lineage>
</organism>
<dbReference type="AlphaFoldDB" id="A0A336LSD6"/>
<dbReference type="GO" id="GO:1902936">
    <property type="term" value="F:phosphatidylinositol bisphosphate binding"/>
    <property type="evidence" value="ECO:0007669"/>
    <property type="project" value="TreeGrafter"/>
</dbReference>
<dbReference type="EMBL" id="UFQS01000150">
    <property type="protein sequence ID" value="SSX00546.1"/>
    <property type="molecule type" value="Genomic_DNA"/>
</dbReference>
<gene>
    <name evidence="3" type="primary">CSON003003</name>
</gene>
<evidence type="ECO:0000313" key="2">
    <source>
        <dbReference type="EMBL" id="SSX00546.1"/>
    </source>
</evidence>
<dbReference type="OMA" id="ASTCHIR"/>
<dbReference type="SUPFAM" id="SSF46938">
    <property type="entry name" value="CRAL/TRIO N-terminal domain"/>
    <property type="match status" value="1"/>
</dbReference>
<dbReference type="CDD" id="cd00170">
    <property type="entry name" value="SEC14"/>
    <property type="match status" value="1"/>
</dbReference>
<accession>A0A336LSD6</accession>
<reference evidence="2" key="1">
    <citation type="submission" date="2018-04" db="EMBL/GenBank/DDBJ databases">
        <authorList>
            <person name="Go L.Y."/>
            <person name="Mitchell J.A."/>
        </authorList>
    </citation>
    <scope>NUCLEOTIDE SEQUENCE</scope>
    <source>
        <tissue evidence="2">Whole organism</tissue>
    </source>
</reference>
<evidence type="ECO:0000259" key="1">
    <source>
        <dbReference type="PROSITE" id="PS50191"/>
    </source>
</evidence>
<dbReference type="InterPro" id="IPR001251">
    <property type="entry name" value="CRAL-TRIO_dom"/>
</dbReference>
<dbReference type="SUPFAM" id="SSF52087">
    <property type="entry name" value="CRAL/TRIO domain"/>
    <property type="match status" value="1"/>
</dbReference>
<dbReference type="GO" id="GO:0016020">
    <property type="term" value="C:membrane"/>
    <property type="evidence" value="ECO:0007669"/>
    <property type="project" value="TreeGrafter"/>
</dbReference>
<dbReference type="EMBL" id="UFQT01000150">
    <property type="protein sequence ID" value="SSX20926.1"/>
    <property type="molecule type" value="Genomic_DNA"/>
</dbReference>
<dbReference type="VEuPathDB" id="VectorBase:CSON003003"/>
<dbReference type="PANTHER" id="PTHR10174">
    <property type="entry name" value="ALPHA-TOCOPHEROL TRANSFER PROTEIN-RELATED"/>
    <property type="match status" value="1"/>
</dbReference>
<protein>
    <submittedName>
        <fullName evidence="3">CSON003003 protein</fullName>
    </submittedName>
</protein>
<dbReference type="InterPro" id="IPR036273">
    <property type="entry name" value="CRAL/TRIO_N_dom_sf"/>
</dbReference>
<sequence length="300" mass="35384">MKLSFLSMDEFYRKYPELKEDDVKIIREWMTKQPHLPKITDQEISVFLHSRYFSIEATKAIIEKNYSLLTHVPELFASRDVLGDDIQMVKDVVVALPLPKKSPEGYQINFWKITDSDMSKFNFTAMLKLGTFSYETQLFEEGPAEGFMILVDMEGFLLKHMLHFNPTLLFHLMFFLQEAYPVRLKSLCFFNTVSFIDKFLALIKPMLKKDFADNLKTFKNLDELSKFIPLDVLPSNYEGGKQESIEKLWDNYLKYLEERREYFLDEEKTRRVNEKLRPGKSPLEGHLFGMEGSFKKLDID</sequence>
<dbReference type="SMART" id="SM00516">
    <property type="entry name" value="SEC14"/>
    <property type="match status" value="1"/>
</dbReference>
<dbReference type="PANTHER" id="PTHR10174:SF213">
    <property type="entry name" value="CRAL-TRIO DOMAIN-CONTAINING PROTEIN"/>
    <property type="match status" value="1"/>
</dbReference>